<protein>
    <submittedName>
        <fullName evidence="1">Uncharacterized protein</fullName>
    </submittedName>
</protein>
<reference evidence="2" key="1">
    <citation type="journal article" date="2013" name="Nat. Genet.">
        <title>The duck genome and transcriptome provide insight into an avian influenza virus reservoir species.</title>
        <authorList>
            <person name="Huang Y."/>
            <person name="Li Y."/>
            <person name="Burt D.W."/>
            <person name="Chen H."/>
            <person name="Zhang Y."/>
            <person name="Qian W."/>
            <person name="Kim H."/>
            <person name="Gan S."/>
            <person name="Zhao Y."/>
            <person name="Li J."/>
            <person name="Yi K."/>
            <person name="Feng H."/>
            <person name="Zhu P."/>
            <person name="Li B."/>
            <person name="Liu Q."/>
            <person name="Fairley S."/>
            <person name="Magor K.E."/>
            <person name="Du Z."/>
            <person name="Hu X."/>
            <person name="Goodman L."/>
            <person name="Tafer H."/>
            <person name="Vignal A."/>
            <person name="Lee T."/>
            <person name="Kim K.W."/>
            <person name="Sheng Z."/>
            <person name="An Y."/>
            <person name="Searle S."/>
            <person name="Herrero J."/>
            <person name="Groenen M.A."/>
            <person name="Crooijmans R.P."/>
            <person name="Faraut T."/>
            <person name="Cai Q."/>
            <person name="Webster R.G."/>
            <person name="Aldridge J.R."/>
            <person name="Warren W.C."/>
            <person name="Bartschat S."/>
            <person name="Kehr S."/>
            <person name="Marz M."/>
            <person name="Stadler P.F."/>
            <person name="Smith J."/>
            <person name="Kraus R.H."/>
            <person name="Zhao Y."/>
            <person name="Ren L."/>
            <person name="Fei J."/>
            <person name="Morisson M."/>
            <person name="Kaiser P."/>
            <person name="Griffin D.K."/>
            <person name="Rao M."/>
            <person name="Pitel F."/>
            <person name="Wang J."/>
            <person name="Li N."/>
        </authorList>
    </citation>
    <scope>NUCLEOTIDE SEQUENCE [LARGE SCALE GENOMIC DNA]</scope>
</reference>
<dbReference type="AlphaFoldDB" id="R0LCB3"/>
<evidence type="ECO:0000313" key="1">
    <source>
        <dbReference type="EMBL" id="EOA99144.1"/>
    </source>
</evidence>
<dbReference type="PROSITE" id="PS51257">
    <property type="entry name" value="PROKAR_LIPOPROTEIN"/>
    <property type="match status" value="1"/>
</dbReference>
<dbReference type="Proteomes" id="UP000296049">
    <property type="component" value="Unassembled WGS sequence"/>
</dbReference>
<accession>R0LCB3</accession>
<sequence>MDVSSRSREQPPSELCCVAAARLLPALFLVQGCWSAACASHTPRVRLSHVASLESDVFSLNPKVPFNEYCARGSAARRGRGLLLWGLPRLVLHLVQGLDRKQNKMQRQFIGAICPPLTNCRPSQARTEGRNGTKLKVEAVWVLRTPPVEEGFRQLPLLLRFLA</sequence>
<evidence type="ECO:0000313" key="2">
    <source>
        <dbReference type="Proteomes" id="UP000296049"/>
    </source>
</evidence>
<proteinExistence type="predicted"/>
<organism evidence="1 2">
    <name type="scientific">Anas platyrhynchos</name>
    <name type="common">Mallard</name>
    <name type="synonym">Anas boschas</name>
    <dbReference type="NCBI Taxonomy" id="8839"/>
    <lineage>
        <taxon>Eukaryota</taxon>
        <taxon>Metazoa</taxon>
        <taxon>Chordata</taxon>
        <taxon>Craniata</taxon>
        <taxon>Vertebrata</taxon>
        <taxon>Euteleostomi</taxon>
        <taxon>Archelosauria</taxon>
        <taxon>Archosauria</taxon>
        <taxon>Dinosauria</taxon>
        <taxon>Saurischia</taxon>
        <taxon>Theropoda</taxon>
        <taxon>Coelurosauria</taxon>
        <taxon>Aves</taxon>
        <taxon>Neognathae</taxon>
        <taxon>Galloanserae</taxon>
        <taxon>Anseriformes</taxon>
        <taxon>Anatidae</taxon>
        <taxon>Anatinae</taxon>
        <taxon>Anas</taxon>
    </lineage>
</organism>
<name>R0LCB3_ANAPL</name>
<gene>
    <name evidence="1" type="ORF">Anapl_15157</name>
</gene>
<dbReference type="EMBL" id="KB743369">
    <property type="protein sequence ID" value="EOA99144.1"/>
    <property type="molecule type" value="Genomic_DNA"/>
</dbReference>
<keyword evidence="2" id="KW-1185">Reference proteome</keyword>